<dbReference type="EMBL" id="KV417300">
    <property type="protein sequence ID" value="KZO93610.1"/>
    <property type="molecule type" value="Genomic_DNA"/>
</dbReference>
<keyword evidence="2" id="KW-0808">Transferase</keyword>
<reference evidence="5 6" key="1">
    <citation type="journal article" date="2016" name="Mol. Biol. Evol.">
        <title>Comparative Genomics of Early-Diverging Mushroom-Forming Fungi Provides Insights into the Origins of Lignocellulose Decay Capabilities.</title>
        <authorList>
            <person name="Nagy L.G."/>
            <person name="Riley R."/>
            <person name="Tritt A."/>
            <person name="Adam C."/>
            <person name="Daum C."/>
            <person name="Floudas D."/>
            <person name="Sun H."/>
            <person name="Yadav J.S."/>
            <person name="Pangilinan J."/>
            <person name="Larsson K.H."/>
            <person name="Matsuura K."/>
            <person name="Barry K."/>
            <person name="Labutti K."/>
            <person name="Kuo R."/>
            <person name="Ohm R.A."/>
            <person name="Bhattacharya S.S."/>
            <person name="Shirouzu T."/>
            <person name="Yoshinaga Y."/>
            <person name="Martin F.M."/>
            <person name="Grigoriev I.V."/>
            <person name="Hibbett D.S."/>
        </authorList>
    </citation>
    <scope>NUCLEOTIDE SEQUENCE [LARGE SCALE GENOMIC DNA]</scope>
    <source>
        <strain evidence="5 6">TUFC12733</strain>
    </source>
</reference>
<evidence type="ECO:0000256" key="2">
    <source>
        <dbReference type="ARBA" id="ARBA00022679"/>
    </source>
</evidence>
<gene>
    <name evidence="5" type="ORF">CALVIDRAFT_485552</name>
</gene>
<name>A0A167JHW7_CALVF</name>
<evidence type="ECO:0000313" key="6">
    <source>
        <dbReference type="Proteomes" id="UP000076738"/>
    </source>
</evidence>
<dbReference type="GO" id="GO:0016740">
    <property type="term" value="F:transferase activity"/>
    <property type="evidence" value="ECO:0007669"/>
    <property type="project" value="UniProtKB-KW"/>
</dbReference>
<dbReference type="InterPro" id="IPR051654">
    <property type="entry name" value="Meroterpenoid_MTases"/>
</dbReference>
<dbReference type="OrthoDB" id="2094832at2759"/>
<keyword evidence="3" id="KW-0949">S-adenosyl-L-methionine</keyword>
<dbReference type="Proteomes" id="UP000076738">
    <property type="component" value="Unassembled WGS sequence"/>
</dbReference>
<dbReference type="PANTHER" id="PTHR35897">
    <property type="entry name" value="METHYLTRANSFERASE AUSD"/>
    <property type="match status" value="1"/>
</dbReference>
<sequence length="305" mass="33685">MADAVNPSHSDDELRRILTDWKNKQASEFQPSPEELTFLQVTSGIQDEDKLKAHVVAVQEKAAQVFPYPCIVKFGFTRTRVSSLRGYNETLELGKRKRGALLLDIGCCFGADSRRAVLDGFPATQIMASDLHAEFWDLGHELFRDSQEKVPITFLAGDVFDRSFLSPSPPGTPLSGLTLPELTSLTPLHGRLSAIHASLFFHLFSRAKQEELAALLAGLLLHEKGSVIFGHQIGAEEEGLGQQFGRWAHNCESWRVMWEGALASVGWLGKADIFAELGEPPEYVKSQDICAGIGTHVLSWCVELL</sequence>
<dbReference type="AlphaFoldDB" id="A0A167JHW7"/>
<accession>A0A167JHW7</accession>
<proteinExistence type="inferred from homology"/>
<dbReference type="SUPFAM" id="SSF53335">
    <property type="entry name" value="S-adenosyl-L-methionine-dependent methyltransferases"/>
    <property type="match status" value="1"/>
</dbReference>
<dbReference type="InterPro" id="IPR029063">
    <property type="entry name" value="SAM-dependent_MTases_sf"/>
</dbReference>
<evidence type="ECO:0000256" key="3">
    <source>
        <dbReference type="ARBA" id="ARBA00022691"/>
    </source>
</evidence>
<dbReference type="STRING" id="1330018.A0A167JHW7"/>
<comment type="pathway">
    <text evidence="1">Secondary metabolite biosynthesis.</text>
</comment>
<evidence type="ECO:0008006" key="7">
    <source>
        <dbReference type="Google" id="ProtNLM"/>
    </source>
</evidence>
<evidence type="ECO:0000256" key="4">
    <source>
        <dbReference type="ARBA" id="ARBA00038314"/>
    </source>
</evidence>
<protein>
    <recommendedName>
        <fullName evidence="7">Methyltransferase domain-containing protein</fullName>
    </recommendedName>
</protein>
<organism evidence="5 6">
    <name type="scientific">Calocera viscosa (strain TUFC12733)</name>
    <dbReference type="NCBI Taxonomy" id="1330018"/>
    <lineage>
        <taxon>Eukaryota</taxon>
        <taxon>Fungi</taxon>
        <taxon>Dikarya</taxon>
        <taxon>Basidiomycota</taxon>
        <taxon>Agaricomycotina</taxon>
        <taxon>Dacrymycetes</taxon>
        <taxon>Dacrymycetales</taxon>
        <taxon>Dacrymycetaceae</taxon>
        <taxon>Calocera</taxon>
    </lineage>
</organism>
<dbReference type="PANTHER" id="PTHR35897:SF1">
    <property type="entry name" value="METHYLTRANSFERASE AUSD"/>
    <property type="match status" value="1"/>
</dbReference>
<evidence type="ECO:0000256" key="1">
    <source>
        <dbReference type="ARBA" id="ARBA00005179"/>
    </source>
</evidence>
<comment type="similarity">
    <text evidence="4">Belongs to the class I-like SAM-binding methyltransferase superfamily.</text>
</comment>
<evidence type="ECO:0000313" key="5">
    <source>
        <dbReference type="EMBL" id="KZO93610.1"/>
    </source>
</evidence>
<dbReference type="Gene3D" id="3.40.50.150">
    <property type="entry name" value="Vaccinia Virus protein VP39"/>
    <property type="match status" value="1"/>
</dbReference>
<keyword evidence="6" id="KW-1185">Reference proteome</keyword>